<proteinExistence type="predicted"/>
<evidence type="ECO:0000256" key="1">
    <source>
        <dbReference type="ARBA" id="ARBA00023122"/>
    </source>
</evidence>
<gene>
    <name evidence="4" type="ORF">ND2E_0822</name>
</gene>
<reference evidence="4 5" key="1">
    <citation type="submission" date="2014-08" db="EMBL/GenBank/DDBJ databases">
        <title>Genomic and Phenotypic Diversity of Colwellia psychrerythraea strains from Disparate Marine Basins.</title>
        <authorList>
            <person name="Techtmann S.M."/>
            <person name="Stelling S.C."/>
            <person name="Utturkar S.M."/>
            <person name="Alshibli N."/>
            <person name="Harris A."/>
            <person name="Brown S.D."/>
            <person name="Hazen T.C."/>
        </authorList>
    </citation>
    <scope>NUCLEOTIDE SEQUENCE [LARGE SCALE GENOMIC DNA]</scope>
    <source>
        <strain evidence="4 5">ND2E</strain>
    </source>
</reference>
<dbReference type="InterPro" id="IPR000644">
    <property type="entry name" value="CBS_dom"/>
</dbReference>
<dbReference type="Gene3D" id="3.10.580.10">
    <property type="entry name" value="CBS-domain"/>
    <property type="match status" value="1"/>
</dbReference>
<sequence>MQTITAETIMDRSPLSFRPDSGVIVALRQLLTASMSGAPVVDADNKLIGFLSEADCMRGALMGGYYSTIGELVRDRMTTEVESIGTNTNLVDVAEKFLHNNRRVLPVVEEGKVVGLVQRRCVLEQLLEQIDNKSEQVEYRKNIRQFS</sequence>
<dbReference type="RefSeq" id="WP_033095872.1">
    <property type="nucleotide sequence ID" value="NZ_JQED01000056.1"/>
</dbReference>
<dbReference type="SUPFAM" id="SSF54631">
    <property type="entry name" value="CBS-domain pair"/>
    <property type="match status" value="1"/>
</dbReference>
<name>A0A099K8R3_COLPS</name>
<dbReference type="InterPro" id="IPR046342">
    <property type="entry name" value="CBS_dom_sf"/>
</dbReference>
<dbReference type="SMART" id="SM00116">
    <property type="entry name" value="CBS"/>
    <property type="match status" value="2"/>
</dbReference>
<dbReference type="PATRIC" id="fig|28229.4.peg.4317"/>
<dbReference type="AlphaFoldDB" id="A0A099K8R3"/>
<dbReference type="EMBL" id="JQED01000056">
    <property type="protein sequence ID" value="KGJ86650.1"/>
    <property type="molecule type" value="Genomic_DNA"/>
</dbReference>
<evidence type="ECO:0000313" key="5">
    <source>
        <dbReference type="Proteomes" id="UP000029843"/>
    </source>
</evidence>
<dbReference type="PANTHER" id="PTHR43080">
    <property type="entry name" value="CBS DOMAIN-CONTAINING PROTEIN CBSX3, MITOCHONDRIAL"/>
    <property type="match status" value="1"/>
</dbReference>
<dbReference type="PROSITE" id="PS51371">
    <property type="entry name" value="CBS"/>
    <property type="match status" value="2"/>
</dbReference>
<accession>A0A099K8R3</accession>
<evidence type="ECO:0000313" key="4">
    <source>
        <dbReference type="EMBL" id="KGJ86650.1"/>
    </source>
</evidence>
<dbReference type="Pfam" id="PF00571">
    <property type="entry name" value="CBS"/>
    <property type="match status" value="2"/>
</dbReference>
<dbReference type="CDD" id="cd04629">
    <property type="entry name" value="CBS_pair_bac"/>
    <property type="match status" value="1"/>
</dbReference>
<evidence type="ECO:0000259" key="3">
    <source>
        <dbReference type="PROSITE" id="PS51371"/>
    </source>
</evidence>
<keyword evidence="1 2" id="KW-0129">CBS domain</keyword>
<protein>
    <submittedName>
        <fullName evidence="4">Transcriptional regulator, Rrf2 family</fullName>
    </submittedName>
</protein>
<dbReference type="PANTHER" id="PTHR43080:SF26">
    <property type="entry name" value="REGULATORY PROTEIN"/>
    <property type="match status" value="1"/>
</dbReference>
<comment type="caution">
    <text evidence="4">The sequence shown here is derived from an EMBL/GenBank/DDBJ whole genome shotgun (WGS) entry which is preliminary data.</text>
</comment>
<dbReference type="InterPro" id="IPR051257">
    <property type="entry name" value="Diverse_CBS-Domain"/>
</dbReference>
<dbReference type="InterPro" id="IPR044729">
    <property type="entry name" value="CBS_bac"/>
</dbReference>
<organism evidence="4 5">
    <name type="scientific">Colwellia psychrerythraea</name>
    <name type="common">Vibrio psychroerythus</name>
    <dbReference type="NCBI Taxonomy" id="28229"/>
    <lineage>
        <taxon>Bacteria</taxon>
        <taxon>Pseudomonadati</taxon>
        <taxon>Pseudomonadota</taxon>
        <taxon>Gammaproteobacteria</taxon>
        <taxon>Alteromonadales</taxon>
        <taxon>Colwelliaceae</taxon>
        <taxon>Colwellia</taxon>
    </lineage>
</organism>
<dbReference type="Proteomes" id="UP000029843">
    <property type="component" value="Unassembled WGS sequence"/>
</dbReference>
<feature type="domain" description="CBS" evidence="3">
    <location>
        <begin position="10"/>
        <end position="67"/>
    </location>
</feature>
<dbReference type="OrthoDB" id="9790355at2"/>
<evidence type="ECO:0000256" key="2">
    <source>
        <dbReference type="PROSITE-ProRule" id="PRU00703"/>
    </source>
</evidence>
<feature type="domain" description="CBS" evidence="3">
    <location>
        <begin position="77"/>
        <end position="132"/>
    </location>
</feature>